<reference evidence="4 5" key="1">
    <citation type="submission" date="2024-06" db="EMBL/GenBank/DDBJ databases">
        <authorList>
            <person name="Kraege A."/>
            <person name="Thomma B."/>
        </authorList>
    </citation>
    <scope>NUCLEOTIDE SEQUENCE [LARGE SCALE GENOMIC DNA]</scope>
</reference>
<name>A0ABP1FPR3_9CHLO</name>
<dbReference type="EMBL" id="CAXHTA020000002">
    <property type="protein sequence ID" value="CAL5219557.1"/>
    <property type="molecule type" value="Genomic_DNA"/>
</dbReference>
<dbReference type="Proteomes" id="UP001497392">
    <property type="component" value="Unassembled WGS sequence"/>
</dbReference>
<evidence type="ECO:0000313" key="5">
    <source>
        <dbReference type="Proteomes" id="UP001497392"/>
    </source>
</evidence>
<evidence type="ECO:0000259" key="3">
    <source>
        <dbReference type="Pfam" id="PF04755"/>
    </source>
</evidence>
<evidence type="ECO:0000256" key="1">
    <source>
        <dbReference type="ARBA" id="ARBA00004474"/>
    </source>
</evidence>
<comment type="caution">
    <text evidence="4">The sequence shown here is derived from an EMBL/GenBank/DDBJ whole genome shotgun (WGS) entry which is preliminary data.</text>
</comment>
<comment type="subcellular location">
    <subcellularLocation>
        <location evidence="1">Plastid</location>
    </subcellularLocation>
</comment>
<proteinExistence type="predicted"/>
<gene>
    <name evidence="4" type="primary">g1413</name>
    <name evidence="4" type="ORF">VP750_LOCUS1216</name>
</gene>
<accession>A0ABP1FPR3</accession>
<keyword evidence="2" id="KW-0934">Plastid</keyword>
<protein>
    <submittedName>
        <fullName evidence="4">G1413 protein</fullName>
    </submittedName>
</protein>
<organism evidence="4 5">
    <name type="scientific">Coccomyxa viridis</name>
    <dbReference type="NCBI Taxonomy" id="1274662"/>
    <lineage>
        <taxon>Eukaryota</taxon>
        <taxon>Viridiplantae</taxon>
        <taxon>Chlorophyta</taxon>
        <taxon>core chlorophytes</taxon>
        <taxon>Trebouxiophyceae</taxon>
        <taxon>Trebouxiophyceae incertae sedis</taxon>
        <taxon>Coccomyxaceae</taxon>
        <taxon>Coccomyxa</taxon>
    </lineage>
</organism>
<sequence>MTNALLSSSRLLWPGGSPFQRPTFPSSGRHSRRLSRLPVTQVQLDVRSGVKLDLLEALVQVPHTGVYGLEAGQKDAILALIEQVEATNPLEAPTEHLEHCQGSWRLLFSTVTILGRRRIKLGLKEVVNVGELTQHIDTATQHTKNVVGFDILLFGRFKGSLTIEAKYKAVSPCRVAITLERAMLVPQQFQKLFEKNYNLLLSIFNPEGWLDITYVDAQHRIGRDDKGNVFVLERL</sequence>
<evidence type="ECO:0000313" key="4">
    <source>
        <dbReference type="EMBL" id="CAL5219557.1"/>
    </source>
</evidence>
<feature type="domain" description="Plastid lipid-associated protein/fibrillin conserved" evidence="3">
    <location>
        <begin position="51"/>
        <end position="232"/>
    </location>
</feature>
<dbReference type="InterPro" id="IPR006843">
    <property type="entry name" value="PAP/fibrillin_dom"/>
</dbReference>
<dbReference type="Pfam" id="PF04755">
    <property type="entry name" value="PAP_fibrillin"/>
    <property type="match status" value="1"/>
</dbReference>
<dbReference type="PANTHER" id="PTHR31906">
    <property type="entry name" value="PLASTID-LIPID-ASSOCIATED PROTEIN 4, CHLOROPLASTIC-RELATED"/>
    <property type="match status" value="1"/>
</dbReference>
<dbReference type="InterPro" id="IPR039633">
    <property type="entry name" value="PAP"/>
</dbReference>
<keyword evidence="5" id="KW-1185">Reference proteome</keyword>
<evidence type="ECO:0000256" key="2">
    <source>
        <dbReference type="ARBA" id="ARBA00022640"/>
    </source>
</evidence>